<evidence type="ECO:0000256" key="1">
    <source>
        <dbReference type="ARBA" id="ARBA00004953"/>
    </source>
</evidence>
<reference evidence="4 5" key="1">
    <citation type="journal article" date="2014" name="Int. J. Syst. Evol. Microbiol.">
        <title>Complete genome sequence of Corynebacterium casei LMG S-19264T (=DSM 44701T), isolated from a smear-ripened cheese.</title>
        <authorList>
            <consortium name="US DOE Joint Genome Institute (JGI-PGF)"/>
            <person name="Walter F."/>
            <person name="Albersmeier A."/>
            <person name="Kalinowski J."/>
            <person name="Ruckert C."/>
        </authorList>
    </citation>
    <scope>NUCLEOTIDE SEQUENCE [LARGE SCALE GENOMIC DNA]</scope>
    <source>
        <strain evidence="4 5">CGMCC 1.9161</strain>
    </source>
</reference>
<accession>A0A917QKU2</accession>
<dbReference type="EMBL" id="BMMF01000023">
    <property type="protein sequence ID" value="GGK55371.1"/>
    <property type="molecule type" value="Genomic_DNA"/>
</dbReference>
<dbReference type="NCBIfam" id="TIGR00715">
    <property type="entry name" value="precor6x_red"/>
    <property type="match status" value="1"/>
</dbReference>
<protein>
    <submittedName>
        <fullName evidence="4">Precorrin-6A reductase</fullName>
    </submittedName>
</protein>
<dbReference type="PANTHER" id="PTHR36925">
    <property type="entry name" value="COBALT-PRECORRIN-6A REDUCTASE"/>
    <property type="match status" value="1"/>
</dbReference>
<sequence length="249" mass="26339">MTILLLGGTTEATALAHLLAARSDLPATLSLAGRTSAPRAAPIPTRVGGFGGVEGLVAYVKAQRIRAVVDATHPFAARMSRNAAQACRLAGVHLLALVRPEWTPAPGDRWTRVPDMAGAVAALGEAPKRVFLTVGRLELAAFEAAPQHAYLVRTIDPVGAVALPDLVEIRHRPPFDEPAERALMQAERIDVLVTKNSGADATRPKLDAARALGLPVIVVERPPRPPGVETVARAQEALAWLERVHAPAP</sequence>
<keyword evidence="5" id="KW-1185">Reference proteome</keyword>
<evidence type="ECO:0000256" key="3">
    <source>
        <dbReference type="ARBA" id="ARBA00023002"/>
    </source>
</evidence>
<dbReference type="PROSITE" id="PS51014">
    <property type="entry name" value="COBK_CBIJ"/>
    <property type="match status" value="1"/>
</dbReference>
<organism evidence="4 5">
    <name type="scientific">Salinarimonas ramus</name>
    <dbReference type="NCBI Taxonomy" id="690164"/>
    <lineage>
        <taxon>Bacteria</taxon>
        <taxon>Pseudomonadati</taxon>
        <taxon>Pseudomonadota</taxon>
        <taxon>Alphaproteobacteria</taxon>
        <taxon>Hyphomicrobiales</taxon>
        <taxon>Salinarimonadaceae</taxon>
        <taxon>Salinarimonas</taxon>
    </lineage>
</organism>
<comment type="caution">
    <text evidence="4">The sequence shown here is derived from an EMBL/GenBank/DDBJ whole genome shotgun (WGS) entry which is preliminary data.</text>
</comment>
<gene>
    <name evidence="4" type="primary">cobK</name>
    <name evidence="4" type="ORF">GCM10011322_47540</name>
</gene>
<dbReference type="NCBIfam" id="NF005968">
    <property type="entry name" value="PRK08057.1-2"/>
    <property type="match status" value="1"/>
</dbReference>
<evidence type="ECO:0000313" key="4">
    <source>
        <dbReference type="EMBL" id="GGK55371.1"/>
    </source>
</evidence>
<dbReference type="Pfam" id="PF02571">
    <property type="entry name" value="CbiJ"/>
    <property type="match status" value="1"/>
</dbReference>
<dbReference type="InterPro" id="IPR003723">
    <property type="entry name" value="Precorrin-6x_reduct"/>
</dbReference>
<evidence type="ECO:0000313" key="5">
    <source>
        <dbReference type="Proteomes" id="UP000600449"/>
    </source>
</evidence>
<keyword evidence="3" id="KW-0560">Oxidoreductase</keyword>
<keyword evidence="2" id="KW-0169">Cobalamin biosynthesis</keyword>
<dbReference type="GO" id="GO:0009236">
    <property type="term" value="P:cobalamin biosynthetic process"/>
    <property type="evidence" value="ECO:0007669"/>
    <property type="project" value="UniProtKB-KW"/>
</dbReference>
<dbReference type="Proteomes" id="UP000600449">
    <property type="component" value="Unassembled WGS sequence"/>
</dbReference>
<dbReference type="PANTHER" id="PTHR36925:SF1">
    <property type="entry name" value="COBALT-PRECORRIN-6A REDUCTASE"/>
    <property type="match status" value="1"/>
</dbReference>
<evidence type="ECO:0000256" key="2">
    <source>
        <dbReference type="ARBA" id="ARBA00022573"/>
    </source>
</evidence>
<dbReference type="GO" id="GO:0016994">
    <property type="term" value="F:precorrin-6A reductase activity"/>
    <property type="evidence" value="ECO:0007669"/>
    <property type="project" value="InterPro"/>
</dbReference>
<name>A0A917QKU2_9HYPH</name>
<comment type="pathway">
    <text evidence="1">Cofactor biosynthesis; adenosylcobalamin biosynthesis.</text>
</comment>
<dbReference type="RefSeq" id="WP_188915779.1">
    <property type="nucleotide sequence ID" value="NZ_BMMF01000023.1"/>
</dbReference>
<dbReference type="AlphaFoldDB" id="A0A917QKU2"/>
<proteinExistence type="predicted"/>